<dbReference type="WBParaSite" id="ASIM_0001524301-mRNA-1">
    <property type="protein sequence ID" value="ASIM_0001524301-mRNA-1"/>
    <property type="gene ID" value="ASIM_0001524301"/>
</dbReference>
<feature type="transmembrane region" description="Helical" evidence="2">
    <location>
        <begin position="304"/>
        <end position="322"/>
    </location>
</feature>
<evidence type="ECO:0000256" key="1">
    <source>
        <dbReference type="SAM" id="MobiDB-lite"/>
    </source>
</evidence>
<evidence type="ECO:0000313" key="4">
    <source>
        <dbReference type="Proteomes" id="UP000267096"/>
    </source>
</evidence>
<keyword evidence="4" id="KW-1185">Reference proteome</keyword>
<protein>
    <submittedName>
        <fullName evidence="5">MARVEL domain-containing protein</fullName>
    </submittedName>
</protein>
<dbReference type="Proteomes" id="UP000267096">
    <property type="component" value="Unassembled WGS sequence"/>
</dbReference>
<feature type="transmembrane region" description="Helical" evidence="2">
    <location>
        <begin position="272"/>
        <end position="295"/>
    </location>
</feature>
<reference evidence="3 4" key="2">
    <citation type="submission" date="2018-11" db="EMBL/GenBank/DDBJ databases">
        <authorList>
            <consortium name="Pathogen Informatics"/>
        </authorList>
    </citation>
    <scope>NUCLEOTIDE SEQUENCE [LARGE SCALE GENOMIC DNA]</scope>
</reference>
<feature type="transmembrane region" description="Helical" evidence="2">
    <location>
        <begin position="233"/>
        <end position="252"/>
    </location>
</feature>
<reference evidence="5" key="1">
    <citation type="submission" date="2017-02" db="UniProtKB">
        <authorList>
            <consortium name="WormBaseParasite"/>
        </authorList>
    </citation>
    <scope>IDENTIFICATION</scope>
</reference>
<dbReference type="EMBL" id="UYRR01031861">
    <property type="protein sequence ID" value="VDK53001.1"/>
    <property type="molecule type" value="Genomic_DNA"/>
</dbReference>
<evidence type="ECO:0000313" key="3">
    <source>
        <dbReference type="EMBL" id="VDK53001.1"/>
    </source>
</evidence>
<organism evidence="5">
    <name type="scientific">Anisakis simplex</name>
    <name type="common">Herring worm</name>
    <dbReference type="NCBI Taxonomy" id="6269"/>
    <lineage>
        <taxon>Eukaryota</taxon>
        <taxon>Metazoa</taxon>
        <taxon>Ecdysozoa</taxon>
        <taxon>Nematoda</taxon>
        <taxon>Chromadorea</taxon>
        <taxon>Rhabditida</taxon>
        <taxon>Spirurina</taxon>
        <taxon>Ascaridomorpha</taxon>
        <taxon>Ascaridoidea</taxon>
        <taxon>Anisakidae</taxon>
        <taxon>Anisakis</taxon>
        <taxon>Anisakis simplex complex</taxon>
    </lineage>
</organism>
<evidence type="ECO:0000313" key="5">
    <source>
        <dbReference type="WBParaSite" id="ASIM_0001524301-mRNA-1"/>
    </source>
</evidence>
<name>A0A0M3K2S8_ANISI</name>
<evidence type="ECO:0000256" key="2">
    <source>
        <dbReference type="SAM" id="Phobius"/>
    </source>
</evidence>
<dbReference type="AlphaFoldDB" id="A0A0M3K2S8"/>
<keyword evidence="2" id="KW-0472">Membrane</keyword>
<dbReference type="OrthoDB" id="5801479at2759"/>
<sequence>MFYPYAYPCRCPYPHLVSSNPYEILSFYSEPPDASQDQLYNFPPDALAMRMRFKEHFPDPATYSPYYGAYGAQQTGGAYSARGYSQQQQQASPMQYRRSRTAPPRTTPKSTNYQTTYTRRGRGYSLDPYYFNQRYYRSYSGPTKDAKNMPMYRKRRDPNARIQTYEETEFGGSPTDVQTLSYPDAYSAPTMRRIRPFYAPSYTTYPPSTMNPTVKVTTQDETTDKVYPFGLRLLLKVAELIIGAAILGLVLGPMHDHSFYEFVTSTKTEWQGLVVGIVSSFSILALVMLATAFFAHKNICWQRVVLLFINFVIYIVDCAFSFRTGISML</sequence>
<accession>A0A0M3K2S8</accession>
<feature type="region of interest" description="Disordered" evidence="1">
    <location>
        <begin position="80"/>
        <end position="115"/>
    </location>
</feature>
<proteinExistence type="predicted"/>
<keyword evidence="2" id="KW-1133">Transmembrane helix</keyword>
<keyword evidence="2" id="KW-0812">Transmembrane</keyword>
<feature type="compositionally biased region" description="Low complexity" evidence="1">
    <location>
        <begin position="80"/>
        <end position="111"/>
    </location>
</feature>
<gene>
    <name evidence="3" type="ORF">ASIM_LOCUS14653</name>
</gene>